<feature type="transmembrane region" description="Helical" evidence="9">
    <location>
        <begin position="67"/>
        <end position="91"/>
    </location>
</feature>
<keyword evidence="6 12" id="KW-0067">ATP-binding</keyword>
<dbReference type="InterPro" id="IPR003439">
    <property type="entry name" value="ABC_transporter-like_ATP-bd"/>
</dbReference>
<name>A0A2H6DNF4_TETHA</name>
<dbReference type="Pfam" id="PF00664">
    <property type="entry name" value="ABC_membrane"/>
    <property type="match status" value="1"/>
</dbReference>
<evidence type="ECO:0000259" key="10">
    <source>
        <dbReference type="PROSITE" id="PS50893"/>
    </source>
</evidence>
<evidence type="ECO:0000256" key="3">
    <source>
        <dbReference type="ARBA" id="ARBA00022475"/>
    </source>
</evidence>
<feature type="transmembrane region" description="Helical" evidence="9">
    <location>
        <begin position="257"/>
        <end position="277"/>
    </location>
</feature>
<dbReference type="PANTHER" id="PTHR43394">
    <property type="entry name" value="ATP-DEPENDENT PERMEASE MDL1, MITOCHONDRIAL"/>
    <property type="match status" value="1"/>
</dbReference>
<dbReference type="SMART" id="SM00382">
    <property type="entry name" value="AAA"/>
    <property type="match status" value="1"/>
</dbReference>
<feature type="domain" description="ABC transmembrane type-1" evidence="11">
    <location>
        <begin position="31"/>
        <end position="313"/>
    </location>
</feature>
<dbReference type="GO" id="GO:0005524">
    <property type="term" value="F:ATP binding"/>
    <property type="evidence" value="ECO:0007669"/>
    <property type="project" value="UniProtKB-KW"/>
</dbReference>
<keyword evidence="7 9" id="KW-1133">Transmembrane helix</keyword>
<evidence type="ECO:0000256" key="1">
    <source>
        <dbReference type="ARBA" id="ARBA00004651"/>
    </source>
</evidence>
<keyword evidence="4 9" id="KW-0812">Transmembrane</keyword>
<keyword evidence="2" id="KW-0813">Transport</keyword>
<gene>
    <name evidence="12" type="ORF">TEHN7118_0720</name>
</gene>
<dbReference type="Gene3D" id="3.40.50.300">
    <property type="entry name" value="P-loop containing nucleotide triphosphate hydrolases"/>
    <property type="match status" value="1"/>
</dbReference>
<keyword evidence="5" id="KW-0547">Nucleotide-binding</keyword>
<comment type="caution">
    <text evidence="12">The sequence shown here is derived from an EMBL/GenBank/DDBJ whole genome shotgun (WGS) entry which is preliminary data.</text>
</comment>
<evidence type="ECO:0000313" key="13">
    <source>
        <dbReference type="Proteomes" id="UP000236214"/>
    </source>
</evidence>
<evidence type="ECO:0000256" key="5">
    <source>
        <dbReference type="ARBA" id="ARBA00022741"/>
    </source>
</evidence>
<dbReference type="GO" id="GO:0016887">
    <property type="term" value="F:ATP hydrolysis activity"/>
    <property type="evidence" value="ECO:0007669"/>
    <property type="project" value="InterPro"/>
</dbReference>
<protein>
    <submittedName>
        <fullName evidence="12">Putative ABC transporter permease/ATP-binding protein</fullName>
    </submittedName>
</protein>
<evidence type="ECO:0000313" key="12">
    <source>
        <dbReference type="EMBL" id="GBD67914.1"/>
    </source>
</evidence>
<dbReference type="InterPro" id="IPR017871">
    <property type="entry name" value="ABC_transporter-like_CS"/>
</dbReference>
<feature type="transmembrane region" description="Helical" evidence="9">
    <location>
        <begin position="28"/>
        <end position="47"/>
    </location>
</feature>
<dbReference type="Proteomes" id="UP000236214">
    <property type="component" value="Unassembled WGS sequence"/>
</dbReference>
<dbReference type="GO" id="GO:0005886">
    <property type="term" value="C:plasma membrane"/>
    <property type="evidence" value="ECO:0007669"/>
    <property type="project" value="UniProtKB-SubCell"/>
</dbReference>
<evidence type="ECO:0000256" key="2">
    <source>
        <dbReference type="ARBA" id="ARBA00022448"/>
    </source>
</evidence>
<keyword evidence="13" id="KW-1185">Reference proteome</keyword>
<dbReference type="AlphaFoldDB" id="A0A2H6DNF4"/>
<dbReference type="SUPFAM" id="SSF90123">
    <property type="entry name" value="ABC transporter transmembrane region"/>
    <property type="match status" value="1"/>
</dbReference>
<proteinExistence type="predicted"/>
<dbReference type="Pfam" id="PF00005">
    <property type="entry name" value="ABC_tran"/>
    <property type="match status" value="1"/>
</dbReference>
<dbReference type="InterPro" id="IPR036640">
    <property type="entry name" value="ABC1_TM_sf"/>
</dbReference>
<dbReference type="PANTHER" id="PTHR43394:SF1">
    <property type="entry name" value="ATP-BINDING CASSETTE SUB-FAMILY B MEMBER 10, MITOCHONDRIAL"/>
    <property type="match status" value="1"/>
</dbReference>
<sequence length="586" mass="66018">MILKTYTYFIDERGNKLSVFKDFKRYKFLVLIVLILTFANTIGELLLPKMMSQIIDVGVTDQNISYILRLGTLMIGVTLITILVRASAAYFSAKTSMLFSRDLRKRMFNKVNRMTFDETEYFSISSLITRTTNDIAQIEQLVLMGLRPLARAPLTFIGGLFMAFTTSVRLSMIVFVSLPFLAIVLYFVIKVVVPYFPRLQKALDHINLLLRQRLTGLKVIRAFSRDKQEEESFEDANDKYYQIGLKVNKVMQTINPILTLILNLSIVATLLLGVRFVQQGTLSIGALMAFVQYITQVLNAVIMVTRMMTMLPRSVASIDRVKAVLNYPSRSVGGSNVLNEPITSVKAQDLTFYYPDANLPALENLNFSVYKGEVMGIIGGTGSGKSTLLKLFMQFYDPSEGKLLINDQAIDTLNPESVREKISYVPQQNYFFSDSVRGNLFYSNPDASDEKMLDSLETAQAMQFLPKEKPLEKTVARGGRNYSGGQRQRLAISRALTRPASLYVFDDSFSALDYKTDYELRLALQGKLNDAATIIVAQRVATIRHANKILVLENGKVQGLGSHDELMQSNQIYREIAISQGEEEDV</sequence>
<dbReference type="PROSITE" id="PS50893">
    <property type="entry name" value="ABC_TRANSPORTER_2"/>
    <property type="match status" value="1"/>
</dbReference>
<reference evidence="12 13" key="1">
    <citation type="submission" date="2016-05" db="EMBL/GenBank/DDBJ databases">
        <title>Whole genome sequencing of Tetragenococcus halophilus subsp. halophilus NISL 7118.</title>
        <authorList>
            <person name="Shiwa Y."/>
            <person name="Nishimura I."/>
            <person name="Yoshikawa H."/>
            <person name="Koyama Y."/>
            <person name="Oguma T."/>
        </authorList>
    </citation>
    <scope>NUCLEOTIDE SEQUENCE [LARGE SCALE GENOMIC DNA]</scope>
    <source>
        <strain evidence="12 13">NISL 7118</strain>
    </source>
</reference>
<dbReference type="GO" id="GO:0015421">
    <property type="term" value="F:ABC-type oligopeptide transporter activity"/>
    <property type="evidence" value="ECO:0007669"/>
    <property type="project" value="TreeGrafter"/>
</dbReference>
<dbReference type="SUPFAM" id="SSF52540">
    <property type="entry name" value="P-loop containing nucleoside triphosphate hydrolases"/>
    <property type="match status" value="1"/>
</dbReference>
<dbReference type="InterPro" id="IPR027417">
    <property type="entry name" value="P-loop_NTPase"/>
</dbReference>
<organism evidence="12 13">
    <name type="scientific">Tetragenococcus halophilus subsp. halophilus</name>
    <dbReference type="NCBI Taxonomy" id="1513897"/>
    <lineage>
        <taxon>Bacteria</taxon>
        <taxon>Bacillati</taxon>
        <taxon>Bacillota</taxon>
        <taxon>Bacilli</taxon>
        <taxon>Lactobacillales</taxon>
        <taxon>Enterococcaceae</taxon>
        <taxon>Tetragenococcus</taxon>
    </lineage>
</organism>
<feature type="transmembrane region" description="Helical" evidence="9">
    <location>
        <begin position="283"/>
        <end position="304"/>
    </location>
</feature>
<evidence type="ECO:0000259" key="11">
    <source>
        <dbReference type="PROSITE" id="PS50929"/>
    </source>
</evidence>
<evidence type="ECO:0000256" key="6">
    <source>
        <dbReference type="ARBA" id="ARBA00022840"/>
    </source>
</evidence>
<dbReference type="PROSITE" id="PS00211">
    <property type="entry name" value="ABC_TRANSPORTER_1"/>
    <property type="match status" value="1"/>
</dbReference>
<comment type="subcellular location">
    <subcellularLocation>
        <location evidence="1">Cell membrane</location>
        <topology evidence="1">Multi-pass membrane protein</topology>
    </subcellularLocation>
</comment>
<evidence type="ECO:0000256" key="7">
    <source>
        <dbReference type="ARBA" id="ARBA00022989"/>
    </source>
</evidence>
<evidence type="ECO:0000256" key="9">
    <source>
        <dbReference type="SAM" id="Phobius"/>
    </source>
</evidence>
<dbReference type="EMBL" id="BDEC01000029">
    <property type="protein sequence ID" value="GBD67914.1"/>
    <property type="molecule type" value="Genomic_DNA"/>
</dbReference>
<dbReference type="CDD" id="cd18548">
    <property type="entry name" value="ABC_6TM_Tm287_like"/>
    <property type="match status" value="1"/>
</dbReference>
<dbReference type="InterPro" id="IPR039421">
    <property type="entry name" value="Type_1_exporter"/>
</dbReference>
<dbReference type="InterPro" id="IPR003593">
    <property type="entry name" value="AAA+_ATPase"/>
</dbReference>
<dbReference type="Gene3D" id="1.20.1560.10">
    <property type="entry name" value="ABC transporter type 1, transmembrane domain"/>
    <property type="match status" value="1"/>
</dbReference>
<dbReference type="PROSITE" id="PS50929">
    <property type="entry name" value="ABC_TM1F"/>
    <property type="match status" value="1"/>
</dbReference>
<keyword evidence="3" id="KW-1003">Cell membrane</keyword>
<dbReference type="InterPro" id="IPR011527">
    <property type="entry name" value="ABC1_TM_dom"/>
</dbReference>
<accession>A0A2H6DNF4</accession>
<feature type="domain" description="ABC transporter" evidence="10">
    <location>
        <begin position="345"/>
        <end position="579"/>
    </location>
</feature>
<dbReference type="FunFam" id="3.40.50.300:FF:000854">
    <property type="entry name" value="Multidrug ABC transporter ATP-binding protein"/>
    <property type="match status" value="1"/>
</dbReference>
<feature type="transmembrane region" description="Helical" evidence="9">
    <location>
        <begin position="172"/>
        <end position="193"/>
    </location>
</feature>
<evidence type="ECO:0000256" key="8">
    <source>
        <dbReference type="ARBA" id="ARBA00023136"/>
    </source>
</evidence>
<evidence type="ECO:0000256" key="4">
    <source>
        <dbReference type="ARBA" id="ARBA00022692"/>
    </source>
</evidence>
<keyword evidence="8 9" id="KW-0472">Membrane</keyword>